<keyword evidence="2" id="KW-1185">Reference proteome</keyword>
<protein>
    <submittedName>
        <fullName evidence="1">Uncharacterized protein</fullName>
    </submittedName>
</protein>
<reference evidence="1" key="1">
    <citation type="submission" date="2022-05" db="EMBL/GenBank/DDBJ databases">
        <title>Comparative Genomics of Spacecraft Associated Microbes.</title>
        <authorList>
            <person name="Tran M.T."/>
            <person name="Wright A."/>
            <person name="Seuylemezian A."/>
            <person name="Eisen J."/>
            <person name="Coil D."/>
        </authorList>
    </citation>
    <scope>NUCLEOTIDE SEQUENCE</scope>
    <source>
        <strain evidence="1">FAIRING 10M-2.2</strain>
    </source>
</reference>
<evidence type="ECO:0000313" key="2">
    <source>
        <dbReference type="Proteomes" id="UP001202289"/>
    </source>
</evidence>
<comment type="caution">
    <text evidence="1">The sequence shown here is derived from an EMBL/GenBank/DDBJ whole genome shotgun (WGS) entry which is preliminary data.</text>
</comment>
<name>A0ACC6A224_9BACI</name>
<accession>A0ACC6A224</accession>
<dbReference type="Proteomes" id="UP001202289">
    <property type="component" value="Unassembled WGS sequence"/>
</dbReference>
<organism evidence="1 2">
    <name type="scientific">Bacillus cytotoxicus</name>
    <dbReference type="NCBI Taxonomy" id="580165"/>
    <lineage>
        <taxon>Bacteria</taxon>
        <taxon>Bacillati</taxon>
        <taxon>Bacillota</taxon>
        <taxon>Bacilli</taxon>
        <taxon>Bacillales</taxon>
        <taxon>Bacillaceae</taxon>
        <taxon>Bacillus</taxon>
        <taxon>Bacillus cereus group</taxon>
    </lineage>
</organism>
<proteinExistence type="predicted"/>
<sequence>MVQESQAVAVLQEAKETFIGRIFSFVGSGIFFISSFIVTVVAFKTYIRLSQTSTS</sequence>
<dbReference type="EMBL" id="JAMBOP010000002">
    <property type="protein sequence ID" value="MCM3734703.1"/>
    <property type="molecule type" value="Genomic_DNA"/>
</dbReference>
<gene>
    <name evidence="1" type="ORF">M3215_02405</name>
</gene>
<evidence type="ECO:0000313" key="1">
    <source>
        <dbReference type="EMBL" id="MCM3734703.1"/>
    </source>
</evidence>